<dbReference type="InterPro" id="IPR004570">
    <property type="entry name" value="Phosphatidylglycerol_P_synth"/>
</dbReference>
<dbReference type="AlphaFoldDB" id="A0A4R3J6A4"/>
<dbReference type="EC" id="2.7.8.5" evidence="5 16"/>
<keyword evidence="7" id="KW-0444">Lipid biosynthesis</keyword>
<dbReference type="NCBIfam" id="TIGR00560">
    <property type="entry name" value="pgsA"/>
    <property type="match status" value="1"/>
</dbReference>
<dbReference type="InterPro" id="IPR050324">
    <property type="entry name" value="CDP-alcohol_PTase-I"/>
</dbReference>
<dbReference type="GO" id="GO:0008444">
    <property type="term" value="F:CDP-diacylglycerol-glycerol-3-phosphate 3-phosphatidyltransferase activity"/>
    <property type="evidence" value="ECO:0007669"/>
    <property type="project" value="UniProtKB-UniRule"/>
</dbReference>
<keyword evidence="14" id="KW-1208">Phospholipid metabolism</keyword>
<comment type="pathway">
    <text evidence="2">Phospholipid metabolism; phosphatidylglycerol biosynthesis; phosphatidylglycerol from CDP-diacylglycerol: step 1/2.</text>
</comment>
<evidence type="ECO:0000256" key="13">
    <source>
        <dbReference type="ARBA" id="ARBA00023209"/>
    </source>
</evidence>
<dbReference type="PANTHER" id="PTHR14269">
    <property type="entry name" value="CDP-DIACYLGLYCEROL--GLYCEROL-3-PHOSPHATE 3-PHOSPHATIDYLTRANSFERASE-RELATED"/>
    <property type="match status" value="1"/>
</dbReference>
<dbReference type="Gene3D" id="1.20.120.1760">
    <property type="match status" value="1"/>
</dbReference>
<dbReference type="InterPro" id="IPR048254">
    <property type="entry name" value="CDP_ALCOHOL_P_TRANSF_CS"/>
</dbReference>
<keyword evidence="13" id="KW-0594">Phospholipid biosynthesis</keyword>
<evidence type="ECO:0000256" key="12">
    <source>
        <dbReference type="ARBA" id="ARBA00023136"/>
    </source>
</evidence>
<evidence type="ECO:0000313" key="20">
    <source>
        <dbReference type="Proteomes" id="UP000295304"/>
    </source>
</evidence>
<accession>A0A4R3J6A4</accession>
<protein>
    <recommendedName>
        <fullName evidence="6 16">CDP-diacylglycerol--glycerol-3-phosphate 3-phosphatidyltransferase</fullName>
        <ecNumber evidence="5 16">2.7.8.5</ecNumber>
    </recommendedName>
</protein>
<keyword evidence="12 18" id="KW-0472">Membrane</keyword>
<gene>
    <name evidence="19" type="ORF">EDD55_10942</name>
</gene>
<keyword evidence="10 18" id="KW-1133">Transmembrane helix</keyword>
<dbReference type="InterPro" id="IPR000462">
    <property type="entry name" value="CDP-OH_P_trans"/>
</dbReference>
<evidence type="ECO:0000256" key="6">
    <source>
        <dbReference type="ARBA" id="ARBA00014944"/>
    </source>
</evidence>
<keyword evidence="9 18" id="KW-0812">Transmembrane</keyword>
<evidence type="ECO:0000256" key="17">
    <source>
        <dbReference type="RuleBase" id="RU003750"/>
    </source>
</evidence>
<dbReference type="RefSeq" id="WP_132939710.1">
    <property type="nucleotide sequence ID" value="NZ_CP119676.1"/>
</dbReference>
<evidence type="ECO:0000256" key="9">
    <source>
        <dbReference type="ARBA" id="ARBA00022692"/>
    </source>
</evidence>
<comment type="pathway">
    <text evidence="3">Lipid metabolism.</text>
</comment>
<comment type="catalytic activity">
    <reaction evidence="15">
        <text>a CDP-1,2-diacyl-sn-glycerol + sn-glycerol 3-phosphate = a 1,2-diacyl-sn-glycero-3-phospho-(1'-sn-glycero-3'-phosphate) + CMP + H(+)</text>
        <dbReference type="Rhea" id="RHEA:12593"/>
        <dbReference type="ChEBI" id="CHEBI:15378"/>
        <dbReference type="ChEBI" id="CHEBI:57597"/>
        <dbReference type="ChEBI" id="CHEBI:58332"/>
        <dbReference type="ChEBI" id="CHEBI:60110"/>
        <dbReference type="ChEBI" id="CHEBI:60377"/>
        <dbReference type="EC" id="2.7.8.5"/>
    </reaction>
</comment>
<dbReference type="PANTHER" id="PTHR14269:SF62">
    <property type="entry name" value="CDP-DIACYLGLYCEROL--GLYCEROL-3-PHOSPHATE 3-PHOSPHATIDYLTRANSFERASE 1, CHLOROPLASTIC"/>
    <property type="match status" value="1"/>
</dbReference>
<evidence type="ECO:0000256" key="1">
    <source>
        <dbReference type="ARBA" id="ARBA00004141"/>
    </source>
</evidence>
<comment type="caution">
    <text evidence="19">The sequence shown here is derived from an EMBL/GenBank/DDBJ whole genome shotgun (WGS) entry which is preliminary data.</text>
</comment>
<evidence type="ECO:0000256" key="10">
    <source>
        <dbReference type="ARBA" id="ARBA00022989"/>
    </source>
</evidence>
<evidence type="ECO:0000256" key="18">
    <source>
        <dbReference type="SAM" id="Phobius"/>
    </source>
</evidence>
<dbReference type="PROSITE" id="PS00379">
    <property type="entry name" value="CDP_ALCOHOL_P_TRANSF"/>
    <property type="match status" value="1"/>
</dbReference>
<keyword evidence="20" id="KW-1185">Reference proteome</keyword>
<evidence type="ECO:0000256" key="7">
    <source>
        <dbReference type="ARBA" id="ARBA00022516"/>
    </source>
</evidence>
<sequence length="202" mass="21614">MPFNLPNILTLTRLLAIPFVVGFMLLGGPWGAWLGLGAYTYACITDFFDGYLARVWCQQSAFGRFLDPIADKLLVAAVLLAAIGIGTIKGVTVLPAAIILCREILVSGLREFLAEAQVGLPVSLLAKWKTTIQMLALGFLIVAGEGPAFGPLSTTRVGEVGLWIAAVITLMTGYDYLRAGLRHMSDKDGAAGNVKKEEKSDL</sequence>
<evidence type="ECO:0000256" key="15">
    <source>
        <dbReference type="ARBA" id="ARBA00048586"/>
    </source>
</evidence>
<evidence type="ECO:0000313" key="19">
    <source>
        <dbReference type="EMBL" id="TCS60882.1"/>
    </source>
</evidence>
<evidence type="ECO:0000256" key="4">
    <source>
        <dbReference type="ARBA" id="ARBA00010441"/>
    </source>
</evidence>
<dbReference type="Pfam" id="PF01066">
    <property type="entry name" value="CDP-OH_P_transf"/>
    <property type="match status" value="1"/>
</dbReference>
<evidence type="ECO:0000256" key="5">
    <source>
        <dbReference type="ARBA" id="ARBA00013170"/>
    </source>
</evidence>
<comment type="similarity">
    <text evidence="4 17">Belongs to the CDP-alcohol phosphatidyltransferase class-I family.</text>
</comment>
<dbReference type="GO" id="GO:0046474">
    <property type="term" value="P:glycerophospholipid biosynthetic process"/>
    <property type="evidence" value="ECO:0007669"/>
    <property type="project" value="TreeGrafter"/>
</dbReference>
<name>A0A4R3J6A4_9PROT</name>
<dbReference type="PIRSF" id="PIRSF000847">
    <property type="entry name" value="Phos_ph_gly_syn"/>
    <property type="match status" value="1"/>
</dbReference>
<feature type="transmembrane region" description="Helical" evidence="18">
    <location>
        <begin position="134"/>
        <end position="154"/>
    </location>
</feature>
<evidence type="ECO:0000256" key="8">
    <source>
        <dbReference type="ARBA" id="ARBA00022679"/>
    </source>
</evidence>
<evidence type="ECO:0000256" key="2">
    <source>
        <dbReference type="ARBA" id="ARBA00005042"/>
    </source>
</evidence>
<evidence type="ECO:0000256" key="16">
    <source>
        <dbReference type="NCBIfam" id="TIGR00560"/>
    </source>
</evidence>
<proteinExistence type="inferred from homology"/>
<evidence type="ECO:0000256" key="14">
    <source>
        <dbReference type="ARBA" id="ARBA00023264"/>
    </source>
</evidence>
<keyword evidence="11" id="KW-0443">Lipid metabolism</keyword>
<feature type="transmembrane region" description="Helical" evidence="18">
    <location>
        <begin position="12"/>
        <end position="32"/>
    </location>
</feature>
<organism evidence="19 20">
    <name type="scientific">Varunaivibrio sulfuroxidans</name>
    <dbReference type="NCBI Taxonomy" id="1773489"/>
    <lineage>
        <taxon>Bacteria</taxon>
        <taxon>Pseudomonadati</taxon>
        <taxon>Pseudomonadota</taxon>
        <taxon>Alphaproteobacteria</taxon>
        <taxon>Rhodospirillales</taxon>
        <taxon>Magnetovibrionaceae</taxon>
        <taxon>Varunaivibrio</taxon>
    </lineage>
</organism>
<feature type="transmembrane region" description="Helical" evidence="18">
    <location>
        <begin position="73"/>
        <end position="100"/>
    </location>
</feature>
<dbReference type="OrthoDB" id="9796672at2"/>
<evidence type="ECO:0000256" key="3">
    <source>
        <dbReference type="ARBA" id="ARBA00005189"/>
    </source>
</evidence>
<comment type="subcellular location">
    <subcellularLocation>
        <location evidence="1">Membrane</location>
        <topology evidence="1">Multi-pass membrane protein</topology>
    </subcellularLocation>
</comment>
<reference evidence="19 20" key="1">
    <citation type="submission" date="2019-03" db="EMBL/GenBank/DDBJ databases">
        <title>Genomic Encyclopedia of Type Strains, Phase IV (KMG-IV): sequencing the most valuable type-strain genomes for metagenomic binning, comparative biology and taxonomic classification.</title>
        <authorList>
            <person name="Goeker M."/>
        </authorList>
    </citation>
    <scope>NUCLEOTIDE SEQUENCE [LARGE SCALE GENOMIC DNA]</scope>
    <source>
        <strain evidence="19 20">DSM 101688</strain>
    </source>
</reference>
<dbReference type="EMBL" id="SLZW01000009">
    <property type="protein sequence ID" value="TCS60882.1"/>
    <property type="molecule type" value="Genomic_DNA"/>
</dbReference>
<dbReference type="InterPro" id="IPR043130">
    <property type="entry name" value="CDP-OH_PTrfase_TM_dom"/>
</dbReference>
<dbReference type="GO" id="GO:0016020">
    <property type="term" value="C:membrane"/>
    <property type="evidence" value="ECO:0007669"/>
    <property type="project" value="UniProtKB-SubCell"/>
</dbReference>
<evidence type="ECO:0000256" key="11">
    <source>
        <dbReference type="ARBA" id="ARBA00023098"/>
    </source>
</evidence>
<feature type="transmembrane region" description="Helical" evidence="18">
    <location>
        <begin position="160"/>
        <end position="177"/>
    </location>
</feature>
<dbReference type="Proteomes" id="UP000295304">
    <property type="component" value="Unassembled WGS sequence"/>
</dbReference>
<keyword evidence="8 17" id="KW-0808">Transferase</keyword>